<dbReference type="InterPro" id="IPR011761">
    <property type="entry name" value="ATP-grasp"/>
</dbReference>
<dbReference type="NCBIfam" id="TIGR01161">
    <property type="entry name" value="purK"/>
    <property type="match status" value="1"/>
</dbReference>
<keyword evidence="1 5" id="KW-0436">Ligase</keyword>
<dbReference type="PANTHER" id="PTHR11609:SF5">
    <property type="entry name" value="PHOSPHORIBOSYLAMINOIMIDAZOLE CARBOXYLASE"/>
    <property type="match status" value="1"/>
</dbReference>
<dbReference type="FunFam" id="3.30.470.20:FF:000029">
    <property type="entry name" value="N5-carboxyaminoimidazole ribonucleotide synthase"/>
    <property type="match status" value="1"/>
</dbReference>
<dbReference type="AlphaFoldDB" id="A0A2N3LHA5"/>
<dbReference type="GO" id="GO:0005524">
    <property type="term" value="F:ATP binding"/>
    <property type="evidence" value="ECO:0007669"/>
    <property type="project" value="UniProtKB-UniRule"/>
</dbReference>
<dbReference type="Pfam" id="PF02222">
    <property type="entry name" value="ATP-grasp"/>
    <property type="match status" value="1"/>
</dbReference>
<dbReference type="Pfam" id="PF22660">
    <property type="entry name" value="RS_preATP-grasp-like"/>
    <property type="match status" value="1"/>
</dbReference>
<dbReference type="GO" id="GO:0005829">
    <property type="term" value="C:cytosol"/>
    <property type="evidence" value="ECO:0007669"/>
    <property type="project" value="TreeGrafter"/>
</dbReference>
<dbReference type="NCBIfam" id="NF004679">
    <property type="entry name" value="PRK06019.1-5"/>
    <property type="match status" value="1"/>
</dbReference>
<dbReference type="Gene3D" id="3.30.470.20">
    <property type="entry name" value="ATP-grasp fold, B domain"/>
    <property type="match status" value="1"/>
</dbReference>
<dbReference type="RefSeq" id="WP_101355172.1">
    <property type="nucleotide sequence ID" value="NZ_PIQO01000013.1"/>
</dbReference>
<keyword evidence="3 5" id="KW-0658">Purine biosynthesis</keyword>
<feature type="binding site" evidence="5">
    <location>
        <position position="191"/>
    </location>
    <ligand>
        <name>ATP</name>
        <dbReference type="ChEBI" id="CHEBI:30616"/>
    </ligand>
</feature>
<dbReference type="GO" id="GO:0034028">
    <property type="term" value="F:5-(carboxyamino)imidazole ribonucleotide synthase activity"/>
    <property type="evidence" value="ECO:0007669"/>
    <property type="project" value="UniProtKB-UniRule"/>
</dbReference>
<evidence type="ECO:0000256" key="1">
    <source>
        <dbReference type="ARBA" id="ARBA00022598"/>
    </source>
</evidence>
<comment type="caution">
    <text evidence="8">The sequence shown here is derived from an EMBL/GenBank/DDBJ whole genome shotgun (WGS) entry which is preliminary data.</text>
</comment>
<keyword evidence="9" id="KW-1185">Reference proteome</keyword>
<feature type="domain" description="ATP-grasp" evidence="7">
    <location>
        <begin position="112"/>
        <end position="298"/>
    </location>
</feature>
<dbReference type="FunFam" id="3.30.1490.20:FF:000015">
    <property type="entry name" value="N5-carboxyaminoimidazole ribonucleotide synthase"/>
    <property type="match status" value="1"/>
</dbReference>
<dbReference type="UniPathway" id="UPA00074">
    <property type="reaction ID" value="UER00942"/>
</dbReference>
<dbReference type="NCBIfam" id="NF004676">
    <property type="entry name" value="PRK06019.1-2"/>
    <property type="match status" value="1"/>
</dbReference>
<comment type="pathway">
    <text evidence="5 6">Purine metabolism; IMP biosynthesis via de novo pathway; 5-amino-1-(5-phospho-D-ribosyl)imidazole-4-carboxylate from 5-amino-1-(5-phospho-D-ribosyl)imidazole (N5-CAIR route): step 1/2.</text>
</comment>
<reference evidence="8 9" key="1">
    <citation type="submission" date="2017-11" db="EMBL/GenBank/DDBJ databases">
        <title>Bacillus camelliae sp. nov., isolated from pu'er tea.</title>
        <authorList>
            <person name="Niu L."/>
        </authorList>
    </citation>
    <scope>NUCLEOTIDE SEQUENCE [LARGE SCALE GENOMIC DNA]</scope>
    <source>
        <strain evidence="8 9">7578-1</strain>
    </source>
</reference>
<feature type="binding site" evidence="5">
    <location>
        <begin position="153"/>
        <end position="159"/>
    </location>
    <ligand>
        <name>ATP</name>
        <dbReference type="ChEBI" id="CHEBI:30616"/>
    </ligand>
</feature>
<feature type="binding site" evidence="5">
    <location>
        <position position="108"/>
    </location>
    <ligand>
        <name>ATP</name>
        <dbReference type="ChEBI" id="CHEBI:30616"/>
    </ligand>
</feature>
<comment type="catalytic activity">
    <reaction evidence="5 6">
        <text>5-amino-1-(5-phospho-beta-D-ribosyl)imidazole + hydrogencarbonate + ATP = 5-carboxyamino-1-(5-phospho-D-ribosyl)imidazole + ADP + phosphate + 2 H(+)</text>
        <dbReference type="Rhea" id="RHEA:19317"/>
        <dbReference type="ChEBI" id="CHEBI:15378"/>
        <dbReference type="ChEBI" id="CHEBI:17544"/>
        <dbReference type="ChEBI" id="CHEBI:30616"/>
        <dbReference type="ChEBI" id="CHEBI:43474"/>
        <dbReference type="ChEBI" id="CHEBI:58730"/>
        <dbReference type="ChEBI" id="CHEBI:137981"/>
        <dbReference type="ChEBI" id="CHEBI:456216"/>
        <dbReference type="EC" id="6.3.4.18"/>
    </reaction>
</comment>
<dbReference type="SUPFAM" id="SSF56059">
    <property type="entry name" value="Glutathione synthetase ATP-binding domain-like"/>
    <property type="match status" value="1"/>
</dbReference>
<dbReference type="Pfam" id="PF17769">
    <property type="entry name" value="PurK_C"/>
    <property type="match status" value="1"/>
</dbReference>
<sequence>MDNRFISPGKTIGIIGGGQLGRMMALAAKEAGYKIAVLDPTPNSPCGQVADIELTAAYDDKQALLQLAQNSDVITFEFENIDYDALQWLTEIAYVPQGAEIIRITQDRILEKNALEHSGVKVAPYWVIETVEDLENGAEQLGFPCVLKTARGGYDGKGQYVLQNKEDIHEASALLEHGNCVLESWIPFEKEVSVIVTRSVSGELKCFPIGENIHVNNILHETIVPARTTDEVMKNAYTLAEKIAGHLNLVGTLAVEMFLTRDGELFVNELAPRPHNSGHYSIEACAISQFAQHVRAICNWPLREPQLLSPVIMVNILGQHVDKVLEQIPQKPKWSIHLYGKEAPKYQRKMGHVTVLTDDVENALVELEQSTIWN</sequence>
<dbReference type="InterPro" id="IPR040686">
    <property type="entry name" value="PurK_C"/>
</dbReference>
<dbReference type="FunFam" id="3.40.50.20:FF:000016">
    <property type="entry name" value="N5-carboxyaminoimidazole ribonucleotide synthase"/>
    <property type="match status" value="1"/>
</dbReference>
<accession>A0A2N3LHA5</accession>
<feature type="binding site" evidence="5">
    <location>
        <position position="214"/>
    </location>
    <ligand>
        <name>ATP</name>
        <dbReference type="ChEBI" id="CHEBI:30616"/>
    </ligand>
</feature>
<dbReference type="Gene3D" id="3.40.50.20">
    <property type="match status" value="1"/>
</dbReference>
<proteinExistence type="inferred from homology"/>
<dbReference type="InterPro" id="IPR005875">
    <property type="entry name" value="PurK"/>
</dbReference>
<evidence type="ECO:0000256" key="2">
    <source>
        <dbReference type="ARBA" id="ARBA00022741"/>
    </source>
</evidence>
<dbReference type="InterPro" id="IPR016185">
    <property type="entry name" value="PreATP-grasp_dom_sf"/>
</dbReference>
<dbReference type="GO" id="GO:0004638">
    <property type="term" value="F:phosphoribosylaminoimidazole carboxylase activity"/>
    <property type="evidence" value="ECO:0007669"/>
    <property type="project" value="InterPro"/>
</dbReference>
<gene>
    <name evidence="5 6" type="primary">purK</name>
    <name evidence="8" type="ORF">CWO92_15725</name>
</gene>
<dbReference type="InterPro" id="IPR054350">
    <property type="entry name" value="PurT/PurK_preATP-grasp"/>
</dbReference>
<dbReference type="GO" id="GO:0046872">
    <property type="term" value="F:metal ion binding"/>
    <property type="evidence" value="ECO:0007669"/>
    <property type="project" value="InterPro"/>
</dbReference>
<dbReference type="InterPro" id="IPR011054">
    <property type="entry name" value="Rudment_hybrid_motif"/>
</dbReference>
<comment type="function">
    <text evidence="5">Catalyzes the ATP-dependent conversion of 5-aminoimidazole ribonucleotide (AIR) and HCO(3)(-) to N5-carboxyaminoimidazole ribonucleotide (N5-CAIR).</text>
</comment>
<dbReference type="SUPFAM" id="SSF52440">
    <property type="entry name" value="PreATP-grasp domain"/>
    <property type="match status" value="1"/>
</dbReference>
<evidence type="ECO:0000256" key="3">
    <source>
        <dbReference type="ARBA" id="ARBA00022755"/>
    </source>
</evidence>
<dbReference type="Proteomes" id="UP000233440">
    <property type="component" value="Unassembled WGS sequence"/>
</dbReference>
<feature type="binding site" evidence="5">
    <location>
        <begin position="268"/>
        <end position="269"/>
    </location>
    <ligand>
        <name>ATP</name>
        <dbReference type="ChEBI" id="CHEBI:30616"/>
    </ligand>
</feature>
<dbReference type="HAMAP" id="MF_01928">
    <property type="entry name" value="PurK"/>
    <property type="match status" value="1"/>
</dbReference>
<dbReference type="NCBIfam" id="NF004675">
    <property type="entry name" value="PRK06019.1-1"/>
    <property type="match status" value="1"/>
</dbReference>
<dbReference type="OrthoDB" id="9804625at2"/>
<evidence type="ECO:0000313" key="9">
    <source>
        <dbReference type="Proteomes" id="UP000233440"/>
    </source>
</evidence>
<evidence type="ECO:0000313" key="8">
    <source>
        <dbReference type="EMBL" id="PKR83969.1"/>
    </source>
</evidence>
<organism evidence="8 9">
    <name type="scientific">Heyndrickxia camelliae</name>
    <dbReference type="NCBI Taxonomy" id="1707093"/>
    <lineage>
        <taxon>Bacteria</taxon>
        <taxon>Bacillati</taxon>
        <taxon>Bacillota</taxon>
        <taxon>Bacilli</taxon>
        <taxon>Bacillales</taxon>
        <taxon>Bacillaceae</taxon>
        <taxon>Heyndrickxia</taxon>
    </lineage>
</organism>
<keyword evidence="2 5" id="KW-0547">Nucleotide-binding</keyword>
<name>A0A2N3LHA5_9BACI</name>
<feature type="binding site" evidence="5">
    <location>
        <position position="148"/>
    </location>
    <ligand>
        <name>ATP</name>
        <dbReference type="ChEBI" id="CHEBI:30616"/>
    </ligand>
</feature>
<comment type="function">
    <text evidence="6">Catalyzes the ATP-dependent conversion of 5-aminoimidazole ribonucleotide (AIR) and HCO(3)- to N5-carboxyaminoimidazole ribonucleotide (N5-CAIR).</text>
</comment>
<dbReference type="GO" id="GO:0006189">
    <property type="term" value="P:'de novo' IMP biosynthetic process"/>
    <property type="evidence" value="ECO:0007669"/>
    <property type="project" value="UniProtKB-UniRule"/>
</dbReference>
<dbReference type="SUPFAM" id="SSF51246">
    <property type="entry name" value="Rudiment single hybrid motif"/>
    <property type="match status" value="1"/>
</dbReference>
<evidence type="ECO:0000256" key="5">
    <source>
        <dbReference type="HAMAP-Rule" id="MF_01928"/>
    </source>
</evidence>
<evidence type="ECO:0000256" key="4">
    <source>
        <dbReference type="ARBA" id="ARBA00022840"/>
    </source>
</evidence>
<dbReference type="InterPro" id="IPR013815">
    <property type="entry name" value="ATP_grasp_subdomain_1"/>
</dbReference>
<dbReference type="EMBL" id="PIQO01000013">
    <property type="protein sequence ID" value="PKR83969.1"/>
    <property type="molecule type" value="Genomic_DNA"/>
</dbReference>
<evidence type="ECO:0000259" key="7">
    <source>
        <dbReference type="PROSITE" id="PS50975"/>
    </source>
</evidence>
<keyword evidence="4 5" id="KW-0067">ATP-binding</keyword>
<dbReference type="PANTHER" id="PTHR11609">
    <property type="entry name" value="PURINE BIOSYNTHESIS PROTEIN 6/7, PUR6/7"/>
    <property type="match status" value="1"/>
</dbReference>
<protein>
    <recommendedName>
        <fullName evidence="5 6">N5-carboxyaminoimidazole ribonucleotide synthase</fullName>
        <shortName evidence="5 6">N5-CAIR synthase</shortName>
        <ecNumber evidence="5 6">6.3.4.18</ecNumber>
    </recommendedName>
    <alternativeName>
        <fullName evidence="5 6">5-(carboxyamino)imidazole ribonucleotide synthetase</fullName>
    </alternativeName>
</protein>
<evidence type="ECO:0000256" key="6">
    <source>
        <dbReference type="RuleBase" id="RU361200"/>
    </source>
</evidence>
<dbReference type="Gene3D" id="3.30.1490.20">
    <property type="entry name" value="ATP-grasp fold, A domain"/>
    <property type="match status" value="1"/>
</dbReference>
<comment type="subunit">
    <text evidence="5 6">Homodimer.</text>
</comment>
<dbReference type="InterPro" id="IPR003135">
    <property type="entry name" value="ATP-grasp_carboxylate-amine"/>
</dbReference>
<feature type="binding site" evidence="5">
    <location>
        <begin position="183"/>
        <end position="186"/>
    </location>
    <ligand>
        <name>ATP</name>
        <dbReference type="ChEBI" id="CHEBI:30616"/>
    </ligand>
</feature>
<dbReference type="EC" id="6.3.4.18" evidence="5 6"/>
<dbReference type="PROSITE" id="PS50975">
    <property type="entry name" value="ATP_GRASP"/>
    <property type="match status" value="1"/>
</dbReference>
<comment type="similarity">
    <text evidence="5 6">Belongs to the PurK/PurT family.</text>
</comment>